<dbReference type="SUPFAM" id="SSF53448">
    <property type="entry name" value="Nucleotide-diphospho-sugar transferases"/>
    <property type="match status" value="1"/>
</dbReference>
<organism evidence="9 10">
    <name type="scientific">Youngiibacter multivorans</name>
    <dbReference type="NCBI Taxonomy" id="937251"/>
    <lineage>
        <taxon>Bacteria</taxon>
        <taxon>Bacillati</taxon>
        <taxon>Bacillota</taxon>
        <taxon>Clostridia</taxon>
        <taxon>Eubacteriales</taxon>
        <taxon>Clostridiaceae</taxon>
        <taxon>Youngiibacter</taxon>
    </lineage>
</organism>
<evidence type="ECO:0000256" key="5">
    <source>
        <dbReference type="ARBA" id="ARBA00022985"/>
    </source>
</evidence>
<feature type="domain" description="Glycosyltransferase 2-like" evidence="8">
    <location>
        <begin position="4"/>
        <end position="134"/>
    </location>
</feature>
<dbReference type="Gene3D" id="3.90.550.10">
    <property type="entry name" value="Spore Coat Polysaccharide Biosynthesis Protein SpsA, Chain A"/>
    <property type="match status" value="1"/>
</dbReference>
<comment type="caution">
    <text evidence="9">The sequence shown here is derived from an EMBL/GenBank/DDBJ whole genome shotgun (WGS) entry which is preliminary data.</text>
</comment>
<evidence type="ECO:0000256" key="1">
    <source>
        <dbReference type="ARBA" id="ARBA00022475"/>
    </source>
</evidence>
<gene>
    <name evidence="9" type="ORF">J2Z34_000364</name>
</gene>
<keyword evidence="4" id="KW-0812">Transmembrane</keyword>
<dbReference type="Proteomes" id="UP001519271">
    <property type="component" value="Unassembled WGS sequence"/>
</dbReference>
<evidence type="ECO:0000313" key="9">
    <source>
        <dbReference type="EMBL" id="MBP1917893.1"/>
    </source>
</evidence>
<dbReference type="Pfam" id="PF00535">
    <property type="entry name" value="Glycos_transf_2"/>
    <property type="match status" value="1"/>
</dbReference>
<keyword evidence="6" id="KW-1133">Transmembrane helix</keyword>
<keyword evidence="3 9" id="KW-0808">Transferase</keyword>
<evidence type="ECO:0000256" key="3">
    <source>
        <dbReference type="ARBA" id="ARBA00022679"/>
    </source>
</evidence>
<evidence type="ECO:0000256" key="4">
    <source>
        <dbReference type="ARBA" id="ARBA00022692"/>
    </source>
</evidence>
<dbReference type="GO" id="GO:0099621">
    <property type="term" value="F:undecaprenyl-phosphate 4-deoxy-4-formamido-L-arabinose transferase activity"/>
    <property type="evidence" value="ECO:0007669"/>
    <property type="project" value="UniProtKB-EC"/>
</dbReference>
<evidence type="ECO:0000256" key="7">
    <source>
        <dbReference type="ARBA" id="ARBA00023136"/>
    </source>
</evidence>
<evidence type="ECO:0000256" key="6">
    <source>
        <dbReference type="ARBA" id="ARBA00022989"/>
    </source>
</evidence>
<keyword evidence="2 9" id="KW-0328">Glycosyltransferase</keyword>
<dbReference type="InterPro" id="IPR050256">
    <property type="entry name" value="Glycosyltransferase_2"/>
</dbReference>
<keyword evidence="10" id="KW-1185">Reference proteome</keyword>
<dbReference type="EC" id="2.4.2.53" evidence="9"/>
<dbReference type="PANTHER" id="PTHR48090">
    <property type="entry name" value="UNDECAPRENYL-PHOSPHATE 4-DEOXY-4-FORMAMIDO-L-ARABINOSE TRANSFERASE-RELATED"/>
    <property type="match status" value="1"/>
</dbReference>
<proteinExistence type="predicted"/>
<dbReference type="RefSeq" id="WP_209458143.1">
    <property type="nucleotide sequence ID" value="NZ_JAGGKC010000002.1"/>
</dbReference>
<accession>A0ABS4G023</accession>
<dbReference type="EMBL" id="JAGGKC010000002">
    <property type="protein sequence ID" value="MBP1917893.1"/>
    <property type="molecule type" value="Genomic_DNA"/>
</dbReference>
<keyword evidence="1" id="KW-1003">Cell membrane</keyword>
<dbReference type="InterPro" id="IPR001173">
    <property type="entry name" value="Glyco_trans_2-like"/>
</dbReference>
<reference evidence="9 10" key="1">
    <citation type="submission" date="2021-03" db="EMBL/GenBank/DDBJ databases">
        <title>Genomic Encyclopedia of Type Strains, Phase IV (KMG-IV): sequencing the most valuable type-strain genomes for metagenomic binning, comparative biology and taxonomic classification.</title>
        <authorList>
            <person name="Goeker M."/>
        </authorList>
    </citation>
    <scope>NUCLEOTIDE SEQUENCE [LARGE SCALE GENOMIC DNA]</scope>
    <source>
        <strain evidence="9 10">DSM 6139</strain>
    </source>
</reference>
<name>A0ABS4G023_9CLOT</name>
<dbReference type="PANTHER" id="PTHR48090:SF3">
    <property type="entry name" value="UNDECAPRENYL-PHOSPHATE 4-DEOXY-4-FORMAMIDO-L-ARABINOSE TRANSFERASE"/>
    <property type="match status" value="1"/>
</dbReference>
<evidence type="ECO:0000259" key="8">
    <source>
        <dbReference type="Pfam" id="PF00535"/>
    </source>
</evidence>
<evidence type="ECO:0000256" key="2">
    <source>
        <dbReference type="ARBA" id="ARBA00022676"/>
    </source>
</evidence>
<sequence>MDYSVIVPVYNSKETLKPLIDEIDGFFRECGYTYEVIMVDDGSGDGSFERISELSESYSQIKGIHIRSNMGQQRALVTGMLMAKGDWAITIDDDLQHDIRDASRMISLAKDGCDIVFGVYEDYGSKGLRALGSKLVGLFFRLRYGNLHGLRVSSFRLVSRNVYRNLADPGNRFVYLSAELLPYAKLVGNVEVSRRERLCGKSGYDLKKCVILCSRLWFNYGLKSLVFGERKMHDEEDTDGWSGQLPEERNFEDKVSGI</sequence>
<evidence type="ECO:0000313" key="10">
    <source>
        <dbReference type="Proteomes" id="UP001519271"/>
    </source>
</evidence>
<dbReference type="InterPro" id="IPR029044">
    <property type="entry name" value="Nucleotide-diphossugar_trans"/>
</dbReference>
<keyword evidence="7" id="KW-0472">Membrane</keyword>
<protein>
    <submittedName>
        <fullName evidence="9">Undecaprenyl-phosphate 4-deoxy-4-formamido-L-arabinose transferase</fullName>
        <ecNumber evidence="9">2.4.2.53</ecNumber>
    </submittedName>
</protein>
<keyword evidence="5" id="KW-0448">Lipopolysaccharide biosynthesis</keyword>